<dbReference type="PANTHER" id="PTHR21444">
    <property type="entry name" value="COILED-COIL DOMAIN-CONTAINING PROTEIN 180"/>
    <property type="match status" value="1"/>
</dbReference>
<keyword evidence="3" id="KW-1185">Reference proteome</keyword>
<protein>
    <recommendedName>
        <fullName evidence="1">DUF4455 domain-containing protein</fullName>
    </recommendedName>
</protein>
<dbReference type="AlphaFoldDB" id="A0AAY3ZTP1"/>
<sequence length="244" mass="28805">ANRKKCIIQMDETFISALLRKYTKTLETISYISLSDIHRLINQEAMMLNQALLSNRRALAKLFLNQTEKNLQKLFFYRMRWEDKLQNWKRIKGTEIIGRFQNSGEAAVFWWCNGTLKAEPNNLFGVLFCSTTTPPGCSRNKVSDWYARLTAVNEQIDHMHFETLSKLQKYYEGTWQDCMTKMENFKEELINYEFSKEQIQDTVDAEMLPLLGNCQKQVEKQLEALEVGSTDCYFVVFFKHIYCY</sequence>
<dbReference type="Proteomes" id="UP000694580">
    <property type="component" value="Chromosome 1"/>
</dbReference>
<reference evidence="2" key="3">
    <citation type="submission" date="2025-09" db="UniProtKB">
        <authorList>
            <consortium name="Ensembl"/>
        </authorList>
    </citation>
    <scope>IDENTIFICATION</scope>
</reference>
<dbReference type="GeneTree" id="ENSGT00940000153246"/>
<feature type="domain" description="DUF4455" evidence="1">
    <location>
        <begin position="132"/>
        <end position="226"/>
    </location>
</feature>
<evidence type="ECO:0000313" key="2">
    <source>
        <dbReference type="Ensembl" id="ENSDCDP00010000363.1"/>
    </source>
</evidence>
<feature type="domain" description="DUF4455" evidence="1">
    <location>
        <begin position="2"/>
        <end position="101"/>
    </location>
</feature>
<dbReference type="PANTHER" id="PTHR21444:SF14">
    <property type="entry name" value="COILED-COIL DOMAIN-CONTAINING PROTEIN 180"/>
    <property type="match status" value="1"/>
</dbReference>
<dbReference type="InterPro" id="IPR028089">
    <property type="entry name" value="DUF4455"/>
</dbReference>
<accession>A0AAY3ZTP1</accession>
<dbReference type="Ensembl" id="ENSDCDT00010000372.1">
    <property type="protein sequence ID" value="ENSDCDP00010000363.1"/>
    <property type="gene ID" value="ENSDCDG00010000179.1"/>
</dbReference>
<evidence type="ECO:0000259" key="1">
    <source>
        <dbReference type="Pfam" id="PF14643"/>
    </source>
</evidence>
<reference evidence="2 3" key="1">
    <citation type="submission" date="2020-06" db="EMBL/GenBank/DDBJ databases">
        <authorList>
            <consortium name="Wellcome Sanger Institute Data Sharing"/>
        </authorList>
    </citation>
    <scope>NUCLEOTIDE SEQUENCE [LARGE SCALE GENOMIC DNA]</scope>
</reference>
<reference evidence="2" key="2">
    <citation type="submission" date="2025-08" db="UniProtKB">
        <authorList>
            <consortium name="Ensembl"/>
        </authorList>
    </citation>
    <scope>IDENTIFICATION</scope>
</reference>
<evidence type="ECO:0000313" key="3">
    <source>
        <dbReference type="Proteomes" id="UP000694580"/>
    </source>
</evidence>
<proteinExistence type="predicted"/>
<organism evidence="2 3">
    <name type="scientific">Denticeps clupeoides</name>
    <name type="common">denticle herring</name>
    <dbReference type="NCBI Taxonomy" id="299321"/>
    <lineage>
        <taxon>Eukaryota</taxon>
        <taxon>Metazoa</taxon>
        <taxon>Chordata</taxon>
        <taxon>Craniata</taxon>
        <taxon>Vertebrata</taxon>
        <taxon>Euteleostomi</taxon>
        <taxon>Actinopterygii</taxon>
        <taxon>Neopterygii</taxon>
        <taxon>Teleostei</taxon>
        <taxon>Clupei</taxon>
        <taxon>Clupeiformes</taxon>
        <taxon>Denticipitoidei</taxon>
        <taxon>Denticipitidae</taxon>
        <taxon>Denticeps</taxon>
    </lineage>
</organism>
<name>A0AAY3ZTP1_9TELE</name>
<dbReference type="Pfam" id="PF14643">
    <property type="entry name" value="DUF4455"/>
    <property type="match status" value="2"/>
</dbReference>